<organism evidence="2 3">
    <name type="scientific">Candidatus Desulfobia pelagia</name>
    <dbReference type="NCBI Taxonomy" id="2841692"/>
    <lineage>
        <taxon>Bacteria</taxon>
        <taxon>Pseudomonadati</taxon>
        <taxon>Thermodesulfobacteriota</taxon>
        <taxon>Desulfobulbia</taxon>
        <taxon>Desulfobulbales</taxon>
        <taxon>Desulfobulbaceae</taxon>
        <taxon>Candidatus Desulfobia</taxon>
    </lineage>
</organism>
<keyword evidence="1" id="KW-0732">Signal</keyword>
<proteinExistence type="predicted"/>
<dbReference type="EMBL" id="JACNJZ010000167">
    <property type="protein sequence ID" value="MBC8318505.1"/>
    <property type="molecule type" value="Genomic_DNA"/>
</dbReference>
<gene>
    <name evidence="2" type="ORF">H8E41_11410</name>
</gene>
<feature type="chain" id="PRO_5035206623" description="Thioredoxin domain-containing protein" evidence="1">
    <location>
        <begin position="26"/>
        <end position="136"/>
    </location>
</feature>
<evidence type="ECO:0000313" key="3">
    <source>
        <dbReference type="Proteomes" id="UP000614424"/>
    </source>
</evidence>
<sequence>MKLLSTFLCLALSLCLLSIPSVARSAVPVNLEIIYMNHGPMQPTIRNLKDLLAEYHGKVMTQWFDADSSSGKDFMKGKKIQGHIPLLILVNGKKSFSINGKDITFQGFPTGASPFKKVEGNWAIADLRHLLDDLTK</sequence>
<reference evidence="2 3" key="1">
    <citation type="submission" date="2020-08" db="EMBL/GenBank/DDBJ databases">
        <title>Bridging the membrane lipid divide: bacteria of the FCB group superphylum have the potential to synthesize archaeal ether lipids.</title>
        <authorList>
            <person name="Villanueva L."/>
            <person name="Von Meijenfeldt F.A.B."/>
            <person name="Westbye A.B."/>
            <person name="Yadav S."/>
            <person name="Hopmans E.C."/>
            <person name="Dutilh B.E."/>
            <person name="Sinninghe Damste J.S."/>
        </authorList>
    </citation>
    <scope>NUCLEOTIDE SEQUENCE [LARGE SCALE GENOMIC DNA]</scope>
    <source>
        <strain evidence="2">NIOZ-UU47</strain>
    </source>
</reference>
<evidence type="ECO:0008006" key="4">
    <source>
        <dbReference type="Google" id="ProtNLM"/>
    </source>
</evidence>
<comment type="caution">
    <text evidence="2">The sequence shown here is derived from an EMBL/GenBank/DDBJ whole genome shotgun (WGS) entry which is preliminary data.</text>
</comment>
<evidence type="ECO:0000256" key="1">
    <source>
        <dbReference type="SAM" id="SignalP"/>
    </source>
</evidence>
<dbReference type="Proteomes" id="UP000614424">
    <property type="component" value="Unassembled WGS sequence"/>
</dbReference>
<accession>A0A8J6NFS1</accession>
<name>A0A8J6NFS1_9BACT</name>
<protein>
    <recommendedName>
        <fullName evidence="4">Thioredoxin domain-containing protein</fullName>
    </recommendedName>
</protein>
<dbReference type="AlphaFoldDB" id="A0A8J6NFS1"/>
<feature type="signal peptide" evidence="1">
    <location>
        <begin position="1"/>
        <end position="25"/>
    </location>
</feature>
<evidence type="ECO:0000313" key="2">
    <source>
        <dbReference type="EMBL" id="MBC8318505.1"/>
    </source>
</evidence>